<dbReference type="OMA" id="KWCEYIK"/>
<dbReference type="AlphaFoldDB" id="A0A2H3CW64"/>
<accession>A0A2H3CW64</accession>
<name>A0A2H3CW64_ARMGA</name>
<sequence>MHEFLSNGLLRVNPVLPHPIYQLIEFSERKWKAKLKAKLQRASKNLDEAVAGYKRRYKRAPPRGFDKWCEYIKKRAVQLPDE</sequence>
<keyword evidence="2" id="KW-1185">Reference proteome</keyword>
<proteinExistence type="predicted"/>
<evidence type="ECO:0000313" key="2">
    <source>
        <dbReference type="Proteomes" id="UP000217790"/>
    </source>
</evidence>
<reference evidence="2" key="1">
    <citation type="journal article" date="2017" name="Nat. Ecol. Evol.">
        <title>Genome expansion and lineage-specific genetic innovations in the forest pathogenic fungi Armillaria.</title>
        <authorList>
            <person name="Sipos G."/>
            <person name="Prasanna A.N."/>
            <person name="Walter M.C."/>
            <person name="O'Connor E."/>
            <person name="Balint B."/>
            <person name="Krizsan K."/>
            <person name="Kiss B."/>
            <person name="Hess J."/>
            <person name="Varga T."/>
            <person name="Slot J."/>
            <person name="Riley R."/>
            <person name="Boka B."/>
            <person name="Rigling D."/>
            <person name="Barry K."/>
            <person name="Lee J."/>
            <person name="Mihaltcheva S."/>
            <person name="LaButti K."/>
            <person name="Lipzen A."/>
            <person name="Waldron R."/>
            <person name="Moloney N.M."/>
            <person name="Sperisen C."/>
            <person name="Kredics L."/>
            <person name="Vagvoelgyi C."/>
            <person name="Patrignani A."/>
            <person name="Fitzpatrick D."/>
            <person name="Nagy I."/>
            <person name="Doyle S."/>
            <person name="Anderson J.B."/>
            <person name="Grigoriev I.V."/>
            <person name="Gueldener U."/>
            <person name="Muensterkoetter M."/>
            <person name="Nagy L.G."/>
        </authorList>
    </citation>
    <scope>NUCLEOTIDE SEQUENCE [LARGE SCALE GENOMIC DNA]</scope>
    <source>
        <strain evidence="2">Ar21-2</strain>
    </source>
</reference>
<protein>
    <submittedName>
        <fullName evidence="1">Uncharacterized protein</fullName>
    </submittedName>
</protein>
<dbReference type="Proteomes" id="UP000217790">
    <property type="component" value="Unassembled WGS sequence"/>
</dbReference>
<organism evidence="1 2">
    <name type="scientific">Armillaria gallica</name>
    <name type="common">Bulbous honey fungus</name>
    <name type="synonym">Armillaria bulbosa</name>
    <dbReference type="NCBI Taxonomy" id="47427"/>
    <lineage>
        <taxon>Eukaryota</taxon>
        <taxon>Fungi</taxon>
        <taxon>Dikarya</taxon>
        <taxon>Basidiomycota</taxon>
        <taxon>Agaricomycotina</taxon>
        <taxon>Agaricomycetes</taxon>
        <taxon>Agaricomycetidae</taxon>
        <taxon>Agaricales</taxon>
        <taxon>Marasmiineae</taxon>
        <taxon>Physalacriaceae</taxon>
        <taxon>Armillaria</taxon>
    </lineage>
</organism>
<dbReference type="OrthoDB" id="3043088at2759"/>
<dbReference type="InParanoid" id="A0A2H3CW64"/>
<dbReference type="EMBL" id="KZ293706">
    <property type="protein sequence ID" value="PBK83432.1"/>
    <property type="molecule type" value="Genomic_DNA"/>
</dbReference>
<evidence type="ECO:0000313" key="1">
    <source>
        <dbReference type="EMBL" id="PBK83432.1"/>
    </source>
</evidence>
<gene>
    <name evidence="1" type="ORF">ARMGADRAFT_1089274</name>
</gene>